<dbReference type="AlphaFoldDB" id="A0AAE1IBJ1"/>
<dbReference type="PROSITE" id="PS50088">
    <property type="entry name" value="ANK_REPEAT"/>
    <property type="match status" value="1"/>
</dbReference>
<dbReference type="PROSITE" id="PS50297">
    <property type="entry name" value="ANK_REP_REGION"/>
    <property type="match status" value="1"/>
</dbReference>
<evidence type="ECO:0008006" key="4">
    <source>
        <dbReference type="Google" id="ProtNLM"/>
    </source>
</evidence>
<protein>
    <recommendedName>
        <fullName evidence="4">Ankyrin repeat protein</fullName>
    </recommendedName>
</protein>
<feature type="repeat" description="ANK" evidence="1">
    <location>
        <begin position="130"/>
        <end position="162"/>
    </location>
</feature>
<keyword evidence="1" id="KW-0040">ANK repeat</keyword>
<dbReference type="GeneID" id="87920594"/>
<gene>
    <name evidence="2" type="ORF">Triagg1_6101</name>
</gene>
<dbReference type="InterPro" id="IPR036770">
    <property type="entry name" value="Ankyrin_rpt-contain_sf"/>
</dbReference>
<dbReference type="Pfam" id="PF00023">
    <property type="entry name" value="Ank"/>
    <property type="match status" value="1"/>
</dbReference>
<dbReference type="Gene3D" id="1.25.40.20">
    <property type="entry name" value="Ankyrin repeat-containing domain"/>
    <property type="match status" value="1"/>
</dbReference>
<reference evidence="2" key="1">
    <citation type="submission" date="2023-11" db="EMBL/GenBank/DDBJ databases">
        <title>The genome sequences of three competitors of mushroom-forming fungi.</title>
        <authorList>
            <person name="Beijen E."/>
            <person name="Ohm R.A."/>
        </authorList>
    </citation>
    <scope>NUCLEOTIDE SEQUENCE</scope>
    <source>
        <strain evidence="2">CBS 100526</strain>
    </source>
</reference>
<evidence type="ECO:0000256" key="1">
    <source>
        <dbReference type="PROSITE-ProRule" id="PRU00023"/>
    </source>
</evidence>
<dbReference type="SMART" id="SM00248">
    <property type="entry name" value="ANK"/>
    <property type="match status" value="1"/>
</dbReference>
<keyword evidence="3" id="KW-1185">Reference proteome</keyword>
<organism evidence="2 3">
    <name type="scientific">Trichoderma aggressivum f. europaeum</name>
    <dbReference type="NCBI Taxonomy" id="173218"/>
    <lineage>
        <taxon>Eukaryota</taxon>
        <taxon>Fungi</taxon>
        <taxon>Dikarya</taxon>
        <taxon>Ascomycota</taxon>
        <taxon>Pezizomycotina</taxon>
        <taxon>Sordariomycetes</taxon>
        <taxon>Hypocreomycetidae</taxon>
        <taxon>Hypocreales</taxon>
        <taxon>Hypocreaceae</taxon>
        <taxon>Trichoderma</taxon>
    </lineage>
</organism>
<name>A0AAE1IBJ1_9HYPO</name>
<dbReference type="SUPFAM" id="SSF48403">
    <property type="entry name" value="Ankyrin repeat"/>
    <property type="match status" value="1"/>
</dbReference>
<dbReference type="InterPro" id="IPR002110">
    <property type="entry name" value="Ankyrin_rpt"/>
</dbReference>
<sequence length="186" mass="19965">MNGGMLHMECSGGGTKPKIEKLEMNGGLLYLNADGGGAAVKIGILKLSGGEFSFNADGGGVEVDIERLETSDGSSRLAKMEMVHMSNEEGQKAFLRLCVELPNGQTMTYETTSTEATKRMPRGLRLNTEGGPTPLHMAAEDGHAETRELLLENGADSNARWHPGASPHGKIERRHATWFGIPCVDI</sequence>
<dbReference type="EMBL" id="JAWRVG010000023">
    <property type="protein sequence ID" value="KAK4071440.1"/>
    <property type="molecule type" value="Genomic_DNA"/>
</dbReference>
<proteinExistence type="predicted"/>
<comment type="caution">
    <text evidence="2">The sequence shown here is derived from an EMBL/GenBank/DDBJ whole genome shotgun (WGS) entry which is preliminary data.</text>
</comment>
<evidence type="ECO:0000313" key="3">
    <source>
        <dbReference type="Proteomes" id="UP001273209"/>
    </source>
</evidence>
<accession>A0AAE1IBJ1</accession>
<evidence type="ECO:0000313" key="2">
    <source>
        <dbReference type="EMBL" id="KAK4071440.1"/>
    </source>
</evidence>
<dbReference type="Proteomes" id="UP001273209">
    <property type="component" value="Unassembled WGS sequence"/>
</dbReference>
<dbReference type="RefSeq" id="XP_062754958.1">
    <property type="nucleotide sequence ID" value="XM_062900689.1"/>
</dbReference>